<dbReference type="GO" id="GO:0003723">
    <property type="term" value="F:RNA binding"/>
    <property type="evidence" value="ECO:0007669"/>
    <property type="project" value="InterPro"/>
</dbReference>
<organism evidence="9 10">
    <name type="scientific">Sideroxydans lithotrophicus (strain ES-1)</name>
    <dbReference type="NCBI Taxonomy" id="580332"/>
    <lineage>
        <taxon>Bacteria</taxon>
        <taxon>Pseudomonadati</taxon>
        <taxon>Pseudomonadota</taxon>
        <taxon>Betaproteobacteria</taxon>
        <taxon>Nitrosomonadales</taxon>
        <taxon>Gallionellaceae</taxon>
        <taxon>Sideroxydans</taxon>
    </lineage>
</organism>
<keyword evidence="10" id="KW-1185">Reference proteome</keyword>
<dbReference type="InterPro" id="IPR043502">
    <property type="entry name" value="DNA/RNA_pol_sf"/>
</dbReference>
<proteinExistence type="inferred from homology"/>
<evidence type="ECO:0000259" key="8">
    <source>
        <dbReference type="Pfam" id="PF00078"/>
    </source>
</evidence>
<dbReference type="eggNOG" id="COG3344">
    <property type="taxonomic scope" value="Bacteria"/>
</dbReference>
<evidence type="ECO:0000256" key="7">
    <source>
        <dbReference type="ARBA" id="ARBA00034120"/>
    </source>
</evidence>
<accession>D5CTM1</accession>
<sequence>MTKRIQYSVNQSPFYRLNSKRKLAELLGFEMADFAKLVDDSNYHLFLNKQGREIQHPIKELDPVHSRIAKLLARLDLPGYLHSRKGRSYVSNAAAHKSDVPLIKTDISKFYPSTSFSSVFNLFRESFDCSPDVAWHLARLCCYKGIHLPTGSYLSGIIAFLAHRSMFDEIFELSRRAGCTMTCYVDDIVLSGSKATKKLLYEVRGIIARHGLAAKCEKSKTFPANKPKIVTGVVIRTDGLAVPNNRLKDARRVRDLIMKTSDLRERDRLRLSLKGKLQAAKQIHAFCLAKEE</sequence>
<evidence type="ECO:0000256" key="4">
    <source>
        <dbReference type="ARBA" id="ARBA00022842"/>
    </source>
</evidence>
<dbReference type="GO" id="GO:0051607">
    <property type="term" value="P:defense response to virus"/>
    <property type="evidence" value="ECO:0007669"/>
    <property type="project" value="UniProtKB-KW"/>
</dbReference>
<keyword evidence="2" id="KW-0548">Nucleotidyltransferase</keyword>
<gene>
    <name evidence="9" type="ordered locus">Slit_0085</name>
</gene>
<dbReference type="HOGENOM" id="CLU_028398_0_0_4"/>
<dbReference type="Proteomes" id="UP000001625">
    <property type="component" value="Chromosome"/>
</dbReference>
<dbReference type="InterPro" id="IPR000477">
    <property type="entry name" value="RT_dom"/>
</dbReference>
<protein>
    <submittedName>
        <fullName evidence="9">Putative reverse transcriptase</fullName>
    </submittedName>
</protein>
<keyword evidence="1" id="KW-0808">Transferase</keyword>
<evidence type="ECO:0000256" key="3">
    <source>
        <dbReference type="ARBA" id="ARBA00022723"/>
    </source>
</evidence>
<dbReference type="EMBL" id="CP001965">
    <property type="protein sequence ID" value="ADE10327.1"/>
    <property type="molecule type" value="Genomic_DNA"/>
</dbReference>
<dbReference type="Pfam" id="PF00078">
    <property type="entry name" value="RVT_1"/>
    <property type="match status" value="1"/>
</dbReference>
<dbReference type="CDD" id="cd03487">
    <property type="entry name" value="RT_Bac_retron_II"/>
    <property type="match status" value="1"/>
</dbReference>
<evidence type="ECO:0000256" key="2">
    <source>
        <dbReference type="ARBA" id="ARBA00022695"/>
    </source>
</evidence>
<evidence type="ECO:0000313" key="10">
    <source>
        <dbReference type="Proteomes" id="UP000001625"/>
    </source>
</evidence>
<dbReference type="GO" id="GO:0046872">
    <property type="term" value="F:metal ion binding"/>
    <property type="evidence" value="ECO:0007669"/>
    <property type="project" value="UniProtKB-KW"/>
</dbReference>
<feature type="domain" description="Reverse transcriptase" evidence="8">
    <location>
        <begin position="47"/>
        <end position="222"/>
    </location>
</feature>
<dbReference type="RefSeq" id="WP_013028226.1">
    <property type="nucleotide sequence ID" value="NC_013959.1"/>
</dbReference>
<dbReference type="OrthoDB" id="7055795at2"/>
<reference evidence="9 10" key="1">
    <citation type="submission" date="2010-03" db="EMBL/GenBank/DDBJ databases">
        <title>Complete sequence of Sideroxydans lithotrophicus ES-1.</title>
        <authorList>
            <consortium name="US DOE Joint Genome Institute"/>
            <person name="Lucas S."/>
            <person name="Copeland A."/>
            <person name="Lapidus A."/>
            <person name="Cheng J.-F."/>
            <person name="Bruce D."/>
            <person name="Goodwin L."/>
            <person name="Pitluck S."/>
            <person name="Munk A.C."/>
            <person name="Detter J.C."/>
            <person name="Han C."/>
            <person name="Tapia R."/>
            <person name="Larimer F."/>
            <person name="Land M."/>
            <person name="Hauser L."/>
            <person name="Kyrpides N."/>
            <person name="Ivanova N."/>
            <person name="Emerson D."/>
            <person name="Woyke T."/>
        </authorList>
    </citation>
    <scope>NUCLEOTIDE SEQUENCE [LARGE SCALE GENOMIC DNA]</scope>
    <source>
        <strain evidence="9 10">ES-1</strain>
    </source>
</reference>
<dbReference type="KEGG" id="slt:Slit_0085"/>
<comment type="similarity">
    <text evidence="7">Belongs to the bacterial reverse transcriptase family.</text>
</comment>
<keyword evidence="4" id="KW-0460">Magnesium</keyword>
<dbReference type="GO" id="GO:0003964">
    <property type="term" value="F:RNA-directed DNA polymerase activity"/>
    <property type="evidence" value="ECO:0007669"/>
    <property type="project" value="UniProtKB-KW"/>
</dbReference>
<dbReference type="PRINTS" id="PR00866">
    <property type="entry name" value="RNADNAPOLMS"/>
</dbReference>
<evidence type="ECO:0000313" key="9">
    <source>
        <dbReference type="EMBL" id="ADE10327.1"/>
    </source>
</evidence>
<name>D5CTM1_SIDLE</name>
<evidence type="ECO:0000256" key="1">
    <source>
        <dbReference type="ARBA" id="ARBA00022679"/>
    </source>
</evidence>
<keyword evidence="3" id="KW-0479">Metal-binding</keyword>
<keyword evidence="5 9" id="KW-0695">RNA-directed DNA polymerase</keyword>
<keyword evidence="6" id="KW-0051">Antiviral defense</keyword>
<dbReference type="STRING" id="580332.Slit_0085"/>
<dbReference type="AlphaFoldDB" id="D5CTM1"/>
<dbReference type="InterPro" id="IPR000123">
    <property type="entry name" value="Reverse_transcriptase_msDNA"/>
</dbReference>
<evidence type="ECO:0000256" key="5">
    <source>
        <dbReference type="ARBA" id="ARBA00022918"/>
    </source>
</evidence>
<evidence type="ECO:0000256" key="6">
    <source>
        <dbReference type="ARBA" id="ARBA00023118"/>
    </source>
</evidence>
<dbReference type="SUPFAM" id="SSF56672">
    <property type="entry name" value="DNA/RNA polymerases"/>
    <property type="match status" value="1"/>
</dbReference>